<organism evidence="1 2">
    <name type="scientific">Cryptosporangium aurantiacum</name>
    <dbReference type="NCBI Taxonomy" id="134849"/>
    <lineage>
        <taxon>Bacteria</taxon>
        <taxon>Bacillati</taxon>
        <taxon>Actinomycetota</taxon>
        <taxon>Actinomycetes</taxon>
        <taxon>Cryptosporangiales</taxon>
        <taxon>Cryptosporangiaceae</taxon>
        <taxon>Cryptosporangium</taxon>
    </lineage>
</organism>
<evidence type="ECO:0000313" key="1">
    <source>
        <dbReference type="EMBL" id="SHN48244.1"/>
    </source>
</evidence>
<dbReference type="EMBL" id="FRCS01000039">
    <property type="protein sequence ID" value="SHN48244.1"/>
    <property type="molecule type" value="Genomic_DNA"/>
</dbReference>
<evidence type="ECO:0000313" key="2">
    <source>
        <dbReference type="Proteomes" id="UP000184440"/>
    </source>
</evidence>
<protein>
    <submittedName>
        <fullName evidence="1">Uncharacterized protein</fullName>
    </submittedName>
</protein>
<dbReference type="AlphaFoldDB" id="A0A1M7RPP4"/>
<name>A0A1M7RPP4_9ACTN</name>
<reference evidence="1 2" key="1">
    <citation type="submission" date="2016-11" db="EMBL/GenBank/DDBJ databases">
        <authorList>
            <person name="Jaros S."/>
            <person name="Januszkiewicz K."/>
            <person name="Wedrychowicz H."/>
        </authorList>
    </citation>
    <scope>NUCLEOTIDE SEQUENCE [LARGE SCALE GENOMIC DNA]</scope>
    <source>
        <strain evidence="1 2">DSM 46144</strain>
    </source>
</reference>
<dbReference type="Proteomes" id="UP000184440">
    <property type="component" value="Unassembled WGS sequence"/>
</dbReference>
<keyword evidence="2" id="KW-1185">Reference proteome</keyword>
<sequence>MCARVTVRRFLVDAALGAISGSDLLVGAVTSGDTG</sequence>
<proteinExistence type="predicted"/>
<accession>A0A1M7RPP4</accession>
<dbReference type="STRING" id="134849.SAMN05443668_1391"/>
<gene>
    <name evidence="1" type="ORF">SAMN05443668_1391</name>
</gene>